<dbReference type="STRING" id="666681.M301_0050"/>
<proteinExistence type="predicted"/>
<sequence>MSVSAAVLCSNKLMNFIENVSNLEYERNIYEMHILCMYTRKEITQLYSYDFIVEVGGLKL</sequence>
<dbReference type="KEGG" id="meh:M301_0050"/>
<gene>
    <name evidence="1" type="ordered locus">M301_0050</name>
</gene>
<accession>D7DK53</accession>
<keyword evidence="1" id="KW-0418">Kinase</keyword>
<protein>
    <submittedName>
        <fullName evidence="1">Diacylglycerol kinase</fullName>
    </submittedName>
</protein>
<evidence type="ECO:0000313" key="2">
    <source>
        <dbReference type="Proteomes" id="UP000000383"/>
    </source>
</evidence>
<dbReference type="Proteomes" id="UP000000383">
    <property type="component" value="Chromosome"/>
</dbReference>
<dbReference type="EMBL" id="CP002056">
    <property type="protein sequence ID" value="ADI28438.1"/>
    <property type="molecule type" value="Genomic_DNA"/>
</dbReference>
<keyword evidence="2" id="KW-1185">Reference proteome</keyword>
<organism evidence="1 2">
    <name type="scientific">Methylotenera versatilis (strain 301)</name>
    <dbReference type="NCBI Taxonomy" id="666681"/>
    <lineage>
        <taxon>Bacteria</taxon>
        <taxon>Pseudomonadati</taxon>
        <taxon>Pseudomonadota</taxon>
        <taxon>Betaproteobacteria</taxon>
        <taxon>Nitrosomonadales</taxon>
        <taxon>Methylophilaceae</taxon>
        <taxon>Methylotenera</taxon>
    </lineage>
</organism>
<dbReference type="AlphaFoldDB" id="D7DK53"/>
<evidence type="ECO:0000313" key="1">
    <source>
        <dbReference type="EMBL" id="ADI28438.1"/>
    </source>
</evidence>
<dbReference type="HOGENOM" id="CLU_2936374_0_0_4"/>
<name>D7DK53_METV0</name>
<dbReference type="GO" id="GO:0016301">
    <property type="term" value="F:kinase activity"/>
    <property type="evidence" value="ECO:0007669"/>
    <property type="project" value="UniProtKB-KW"/>
</dbReference>
<reference evidence="1 2" key="2">
    <citation type="journal article" date="2011" name="J. Bacteriol.">
        <title>Genomes of three methylotrophs from a single niche uncover genetic and metabolic divergence of Methylophilaceae.</title>
        <authorList>
            <person name="Lapidus A."/>
            <person name="Clum A."/>
            <person name="Labutti K."/>
            <person name="Kaluzhnaya M.G."/>
            <person name="Lim S."/>
            <person name="Beck D.A."/>
            <person name="Glavina Del Rio T."/>
            <person name="Nolan M."/>
            <person name="Mavromatis K."/>
            <person name="Huntemann M."/>
            <person name="Lucas S."/>
            <person name="Lidstrom M.E."/>
            <person name="Ivanova N."/>
            <person name="Chistoserdova L."/>
        </authorList>
    </citation>
    <scope>NUCLEOTIDE SEQUENCE [LARGE SCALE GENOMIC DNA]</scope>
    <source>
        <strain evidence="1 2">301</strain>
    </source>
</reference>
<keyword evidence="1" id="KW-0808">Transferase</keyword>
<reference evidence="2" key="1">
    <citation type="submission" date="2010-05" db="EMBL/GenBank/DDBJ databases">
        <title>Complete sequence of Methylotenera sp. 301.</title>
        <authorList>
            <person name="Lucas S."/>
            <person name="Copeland A."/>
            <person name="Lapidus A."/>
            <person name="Cheng J.-F."/>
            <person name="Bruce D."/>
            <person name="Goodwin L."/>
            <person name="Pitluck S."/>
            <person name="Clum A."/>
            <person name="Land M."/>
            <person name="Hauser L."/>
            <person name="Kyrpides N."/>
            <person name="Ivanova N."/>
            <person name="Chistoservova L."/>
            <person name="Kalyuzhnaya M."/>
            <person name="Woyke T."/>
        </authorList>
    </citation>
    <scope>NUCLEOTIDE SEQUENCE [LARGE SCALE GENOMIC DNA]</scope>
    <source>
        <strain evidence="2">301</strain>
    </source>
</reference>